<dbReference type="Pfam" id="PF11296">
    <property type="entry name" value="DUF3097_C"/>
    <property type="match status" value="1"/>
</dbReference>
<evidence type="ECO:0000313" key="4">
    <source>
        <dbReference type="EMBL" id="NYI69981.1"/>
    </source>
</evidence>
<comment type="caution">
    <text evidence="4">The sequence shown here is derived from an EMBL/GenBank/DDBJ whole genome shotgun (WGS) entry which is preliminary data.</text>
</comment>
<evidence type="ECO:0008006" key="6">
    <source>
        <dbReference type="Google" id="ProtNLM"/>
    </source>
</evidence>
<accession>A0A7Z0IK00</accession>
<protein>
    <recommendedName>
        <fullName evidence="6">DUF3097 domain-containing protein</fullName>
    </recommendedName>
</protein>
<evidence type="ECO:0000259" key="2">
    <source>
        <dbReference type="Pfam" id="PF11296"/>
    </source>
</evidence>
<name>A0A7Z0IK00_9ACTN</name>
<dbReference type="InterPro" id="IPR053883">
    <property type="entry name" value="DUF3097_N"/>
</dbReference>
<feature type="domain" description="DUF3097" evidence="3">
    <location>
        <begin position="27"/>
        <end position="85"/>
    </location>
</feature>
<dbReference type="AlphaFoldDB" id="A0A7Z0IK00"/>
<organism evidence="4 5">
    <name type="scientific">Naumannella cuiyingiana</name>
    <dbReference type="NCBI Taxonomy" id="1347891"/>
    <lineage>
        <taxon>Bacteria</taxon>
        <taxon>Bacillati</taxon>
        <taxon>Actinomycetota</taxon>
        <taxon>Actinomycetes</taxon>
        <taxon>Propionibacteriales</taxon>
        <taxon>Propionibacteriaceae</taxon>
        <taxon>Naumannella</taxon>
    </lineage>
</organism>
<dbReference type="EMBL" id="JACBZS010000001">
    <property type="protein sequence ID" value="NYI69981.1"/>
    <property type="molecule type" value="Genomic_DNA"/>
</dbReference>
<sequence length="282" mass="31011">MASSGDRYGTDVLSPGWQRAGRPASSEVPLALDLVVEEPSSGFCGAVVRWENGLVVLEDRSGKRRSFPIGPGFWIDGAPVTLVRPRRGPAAQTRTRSGSRASETSARTALPSRIFVEGRHDAELVEKIWGDDLRHVGVVVEYLNGVDDLEAVVEEFAPRPGRRLGVLVDHLVPGSKEARIAARVASGPHGEFVFVTGHRFIDIWEAISPERVGRPAWPRVPKGEDWKTGVCRAMGWPHESPADIGKVWTALLKRVRSWDDLDPRLLTEVEKLIDFVTADHPA</sequence>
<feature type="domain" description="DUF3097" evidence="2">
    <location>
        <begin position="112"/>
        <end position="277"/>
    </location>
</feature>
<feature type="region of interest" description="Disordered" evidence="1">
    <location>
        <begin position="1"/>
        <end position="23"/>
    </location>
</feature>
<proteinExistence type="predicted"/>
<evidence type="ECO:0000313" key="5">
    <source>
        <dbReference type="Proteomes" id="UP000527616"/>
    </source>
</evidence>
<feature type="compositionally biased region" description="Polar residues" evidence="1">
    <location>
        <begin position="92"/>
        <end position="106"/>
    </location>
</feature>
<dbReference type="RefSeq" id="WP_179443984.1">
    <property type="nucleotide sequence ID" value="NZ_JACBZS010000001.1"/>
</dbReference>
<dbReference type="Pfam" id="PF22845">
    <property type="entry name" value="DUF3097_N"/>
    <property type="match status" value="1"/>
</dbReference>
<evidence type="ECO:0000256" key="1">
    <source>
        <dbReference type="SAM" id="MobiDB-lite"/>
    </source>
</evidence>
<feature type="region of interest" description="Disordered" evidence="1">
    <location>
        <begin position="85"/>
        <end position="106"/>
    </location>
</feature>
<reference evidence="4 5" key="1">
    <citation type="submission" date="2020-07" db="EMBL/GenBank/DDBJ databases">
        <title>Sequencing the genomes of 1000 actinobacteria strains.</title>
        <authorList>
            <person name="Klenk H.-P."/>
        </authorList>
    </citation>
    <scope>NUCLEOTIDE SEQUENCE [LARGE SCALE GENOMIC DNA]</scope>
    <source>
        <strain evidence="4 5">DSM 103164</strain>
    </source>
</reference>
<dbReference type="Proteomes" id="UP000527616">
    <property type="component" value="Unassembled WGS sequence"/>
</dbReference>
<keyword evidence="5" id="KW-1185">Reference proteome</keyword>
<gene>
    <name evidence="4" type="ORF">GGQ54_000541</name>
</gene>
<evidence type="ECO:0000259" key="3">
    <source>
        <dbReference type="Pfam" id="PF22845"/>
    </source>
</evidence>
<dbReference type="InterPro" id="IPR021447">
    <property type="entry name" value="DUF3097_C"/>
</dbReference>